<reference evidence="1" key="1">
    <citation type="journal article" date="2020" name="Cell">
        <title>Large-Scale Comparative Analyses of Tick Genomes Elucidate Their Genetic Diversity and Vector Capacities.</title>
        <authorList>
            <consortium name="Tick Genome and Microbiome Consortium (TIGMIC)"/>
            <person name="Jia N."/>
            <person name="Wang J."/>
            <person name="Shi W."/>
            <person name="Du L."/>
            <person name="Sun Y."/>
            <person name="Zhan W."/>
            <person name="Jiang J.F."/>
            <person name="Wang Q."/>
            <person name="Zhang B."/>
            <person name="Ji P."/>
            <person name="Bell-Sakyi L."/>
            <person name="Cui X.M."/>
            <person name="Yuan T.T."/>
            <person name="Jiang B.G."/>
            <person name="Yang W.F."/>
            <person name="Lam T.T."/>
            <person name="Chang Q.C."/>
            <person name="Ding S.J."/>
            <person name="Wang X.J."/>
            <person name="Zhu J.G."/>
            <person name="Ruan X.D."/>
            <person name="Zhao L."/>
            <person name="Wei J.T."/>
            <person name="Ye R.Z."/>
            <person name="Que T.C."/>
            <person name="Du C.H."/>
            <person name="Zhou Y.H."/>
            <person name="Cheng J.X."/>
            <person name="Dai P.F."/>
            <person name="Guo W.B."/>
            <person name="Han X.H."/>
            <person name="Huang E.J."/>
            <person name="Li L.F."/>
            <person name="Wei W."/>
            <person name="Gao Y.C."/>
            <person name="Liu J.Z."/>
            <person name="Shao H.Z."/>
            <person name="Wang X."/>
            <person name="Wang C.C."/>
            <person name="Yang T.C."/>
            <person name="Huo Q.B."/>
            <person name="Li W."/>
            <person name="Chen H.Y."/>
            <person name="Chen S.E."/>
            <person name="Zhou L.G."/>
            <person name="Ni X.B."/>
            <person name="Tian J.H."/>
            <person name="Sheng Y."/>
            <person name="Liu T."/>
            <person name="Pan Y.S."/>
            <person name="Xia L.Y."/>
            <person name="Li J."/>
            <person name="Zhao F."/>
            <person name="Cao W.C."/>
        </authorList>
    </citation>
    <scope>NUCLEOTIDE SEQUENCE</scope>
    <source>
        <strain evidence="1">Rsan-2018</strain>
    </source>
</reference>
<name>A0A9D4PMJ0_RHISA</name>
<evidence type="ECO:0000313" key="2">
    <source>
        <dbReference type="Proteomes" id="UP000821837"/>
    </source>
</evidence>
<proteinExistence type="predicted"/>
<reference evidence="1" key="2">
    <citation type="submission" date="2021-09" db="EMBL/GenBank/DDBJ databases">
        <authorList>
            <person name="Jia N."/>
            <person name="Wang J."/>
            <person name="Shi W."/>
            <person name="Du L."/>
            <person name="Sun Y."/>
            <person name="Zhan W."/>
            <person name="Jiang J."/>
            <person name="Wang Q."/>
            <person name="Zhang B."/>
            <person name="Ji P."/>
            <person name="Sakyi L.B."/>
            <person name="Cui X."/>
            <person name="Yuan T."/>
            <person name="Jiang B."/>
            <person name="Yang W."/>
            <person name="Lam T.T.-Y."/>
            <person name="Chang Q."/>
            <person name="Ding S."/>
            <person name="Wang X."/>
            <person name="Zhu J."/>
            <person name="Ruan X."/>
            <person name="Zhao L."/>
            <person name="Wei J."/>
            <person name="Que T."/>
            <person name="Du C."/>
            <person name="Cheng J."/>
            <person name="Dai P."/>
            <person name="Han X."/>
            <person name="Huang E."/>
            <person name="Gao Y."/>
            <person name="Liu J."/>
            <person name="Shao H."/>
            <person name="Ye R."/>
            <person name="Li L."/>
            <person name="Wei W."/>
            <person name="Wang X."/>
            <person name="Wang C."/>
            <person name="Huo Q."/>
            <person name="Li W."/>
            <person name="Guo W."/>
            <person name="Chen H."/>
            <person name="Chen S."/>
            <person name="Zhou L."/>
            <person name="Zhou L."/>
            <person name="Ni X."/>
            <person name="Tian J."/>
            <person name="Zhou Y."/>
            <person name="Sheng Y."/>
            <person name="Liu T."/>
            <person name="Pan Y."/>
            <person name="Xia L."/>
            <person name="Li J."/>
            <person name="Zhao F."/>
            <person name="Cao W."/>
        </authorList>
    </citation>
    <scope>NUCLEOTIDE SEQUENCE</scope>
    <source>
        <strain evidence="1">Rsan-2018</strain>
        <tissue evidence="1">Larvae</tissue>
    </source>
</reference>
<organism evidence="1 2">
    <name type="scientific">Rhipicephalus sanguineus</name>
    <name type="common">Brown dog tick</name>
    <name type="synonym">Ixodes sanguineus</name>
    <dbReference type="NCBI Taxonomy" id="34632"/>
    <lineage>
        <taxon>Eukaryota</taxon>
        <taxon>Metazoa</taxon>
        <taxon>Ecdysozoa</taxon>
        <taxon>Arthropoda</taxon>
        <taxon>Chelicerata</taxon>
        <taxon>Arachnida</taxon>
        <taxon>Acari</taxon>
        <taxon>Parasitiformes</taxon>
        <taxon>Ixodida</taxon>
        <taxon>Ixodoidea</taxon>
        <taxon>Ixodidae</taxon>
        <taxon>Rhipicephalinae</taxon>
        <taxon>Rhipicephalus</taxon>
        <taxon>Rhipicephalus</taxon>
    </lineage>
</organism>
<sequence>MRFVYEPYHCYDVRGKIPGLFPKKECAPSQCFRTLRLSGLLGSWKGAGLTGFKLLKDYKELAGAITQFLWNRCRPNMPNDPKKQVRVVPVLLGRVVVPPDVDEVPKRGPKFSLKVSLNKHKLLASAHRIADKLQGEE</sequence>
<gene>
    <name evidence="1" type="ORF">HPB52_015632</name>
</gene>
<protein>
    <submittedName>
        <fullName evidence="1">Uncharacterized protein</fullName>
    </submittedName>
</protein>
<accession>A0A9D4PMJ0</accession>
<dbReference type="Proteomes" id="UP000821837">
    <property type="component" value="Chromosome 6"/>
</dbReference>
<evidence type="ECO:0000313" key="1">
    <source>
        <dbReference type="EMBL" id="KAH7947763.1"/>
    </source>
</evidence>
<comment type="caution">
    <text evidence="1">The sequence shown here is derived from an EMBL/GenBank/DDBJ whole genome shotgun (WGS) entry which is preliminary data.</text>
</comment>
<keyword evidence="2" id="KW-1185">Reference proteome</keyword>
<dbReference type="AlphaFoldDB" id="A0A9D4PMJ0"/>
<dbReference type="EMBL" id="JABSTV010001252">
    <property type="protein sequence ID" value="KAH7947763.1"/>
    <property type="molecule type" value="Genomic_DNA"/>
</dbReference>